<name>A0A840CES2_9BACT</name>
<dbReference type="EMBL" id="JACIEP010000001">
    <property type="protein sequence ID" value="MBB4034487.1"/>
    <property type="molecule type" value="Genomic_DNA"/>
</dbReference>
<evidence type="ECO:0000313" key="2">
    <source>
        <dbReference type="EMBL" id="MBB4034487.1"/>
    </source>
</evidence>
<accession>A0A840CES2</accession>
<reference evidence="2 3" key="1">
    <citation type="submission" date="2020-08" db="EMBL/GenBank/DDBJ databases">
        <title>Genomic Encyclopedia of Type Strains, Phase IV (KMG-IV): sequencing the most valuable type-strain genomes for metagenomic binning, comparative biology and taxonomic classification.</title>
        <authorList>
            <person name="Goeker M."/>
        </authorList>
    </citation>
    <scope>NUCLEOTIDE SEQUENCE [LARGE SCALE GENOMIC DNA]</scope>
    <source>
        <strain evidence="2 3">DSM 104969</strain>
    </source>
</reference>
<dbReference type="Proteomes" id="UP000555103">
    <property type="component" value="Unassembled WGS sequence"/>
</dbReference>
<protein>
    <submittedName>
        <fullName evidence="2">ABC-type Na+ efflux pump permease subunit</fullName>
    </submittedName>
</protein>
<evidence type="ECO:0000313" key="3">
    <source>
        <dbReference type="Proteomes" id="UP000555103"/>
    </source>
</evidence>
<keyword evidence="3" id="KW-1185">Reference proteome</keyword>
<dbReference type="AlphaFoldDB" id="A0A840CES2"/>
<feature type="transmembrane region" description="Helical" evidence="1">
    <location>
        <begin position="87"/>
        <end position="110"/>
    </location>
</feature>
<organism evidence="2 3">
    <name type="scientific">Dysgonomonas hofstadii</name>
    <dbReference type="NCBI Taxonomy" id="637886"/>
    <lineage>
        <taxon>Bacteria</taxon>
        <taxon>Pseudomonadati</taxon>
        <taxon>Bacteroidota</taxon>
        <taxon>Bacteroidia</taxon>
        <taxon>Bacteroidales</taxon>
        <taxon>Dysgonomonadaceae</taxon>
        <taxon>Dysgonomonas</taxon>
    </lineage>
</organism>
<keyword evidence="1" id="KW-1133">Transmembrane helix</keyword>
<comment type="caution">
    <text evidence="2">The sequence shown here is derived from an EMBL/GenBank/DDBJ whole genome shotgun (WGS) entry which is preliminary data.</text>
</comment>
<evidence type="ECO:0000256" key="1">
    <source>
        <dbReference type="SAM" id="Phobius"/>
    </source>
</evidence>
<sequence length="119" mass="13539">MNRNIPKLNLTLALLGVGILFLLLLVNFLTFELPKTGYNHNEIRLIISYIYVYGSILMMFLIFGLSAVSIIISAICIFKRTHNYKSIIALVISSIMLIMCGVNMILQFVYEQDLLGMIF</sequence>
<proteinExistence type="predicted"/>
<keyword evidence="1" id="KW-0472">Membrane</keyword>
<keyword evidence="1" id="KW-0812">Transmembrane</keyword>
<gene>
    <name evidence="2" type="ORF">GGR21_000372</name>
</gene>
<feature type="transmembrane region" description="Helical" evidence="1">
    <location>
        <begin position="12"/>
        <end position="30"/>
    </location>
</feature>
<dbReference type="RefSeq" id="WP_183305418.1">
    <property type="nucleotide sequence ID" value="NZ_JACIEP010000001.1"/>
</dbReference>
<feature type="transmembrane region" description="Helical" evidence="1">
    <location>
        <begin position="50"/>
        <end position="75"/>
    </location>
</feature>